<dbReference type="GeneID" id="26907154"/>
<evidence type="ECO:0000313" key="15">
    <source>
        <dbReference type="EMBL" id="KPA77479.1"/>
    </source>
</evidence>
<dbReference type="EMBL" id="LGTL01000016">
    <property type="protein sequence ID" value="KPA77470.1"/>
    <property type="molecule type" value="Genomic_DNA"/>
</dbReference>
<dbReference type="Pfam" id="PF02991">
    <property type="entry name" value="ATG8"/>
    <property type="match status" value="1"/>
</dbReference>
<dbReference type="GeneID" id="26907149"/>
<dbReference type="VEuPathDB" id="TriTrypDB:LpyrH10_16_0460"/>
<dbReference type="OrthoDB" id="260833at2759"/>
<dbReference type="VEuPathDB" id="TriTrypDB:LpyrH10_16_0520"/>
<dbReference type="EMBL" id="LGTL01000016">
    <property type="protein sequence ID" value="KPA77468.1"/>
    <property type="molecule type" value="Genomic_DNA"/>
</dbReference>
<dbReference type="InterPro" id="IPR029071">
    <property type="entry name" value="Ubiquitin-like_domsf"/>
</dbReference>
<dbReference type="AlphaFoldDB" id="A0A0M9FWM3"/>
<dbReference type="RefSeq" id="XP_015655912.1">
    <property type="nucleotide sequence ID" value="XM_015805299.1"/>
</dbReference>
<dbReference type="GeneID" id="26907157"/>
<dbReference type="InterPro" id="IPR004241">
    <property type="entry name" value="Atg8-like"/>
</dbReference>
<dbReference type="VEuPathDB" id="TriTrypDB:LpyrH10_16_0510"/>
<evidence type="ECO:0000313" key="7">
    <source>
        <dbReference type="EMBL" id="KPA77470.1"/>
    </source>
</evidence>
<dbReference type="VEuPathDB" id="TriTrypDB:LpyrH10_16_0480"/>
<dbReference type="RefSeq" id="XP_015655910.1">
    <property type="nucleotide sequence ID" value="XM_015805297.1"/>
</dbReference>
<dbReference type="Gene3D" id="3.10.20.90">
    <property type="entry name" value="Phosphatidylinositol 3-kinase Catalytic Subunit, Chain A, domain 1"/>
    <property type="match status" value="1"/>
</dbReference>
<comment type="caution">
    <text evidence="6">The sequence shown here is derived from an EMBL/GenBank/DDBJ whole genome shotgun (WGS) entry which is preliminary data.</text>
</comment>
<dbReference type="VEuPathDB" id="TriTrypDB:LpyrH10_16_0530"/>
<evidence type="ECO:0000256" key="4">
    <source>
        <dbReference type="ARBA" id="ARBA00023288"/>
    </source>
</evidence>
<protein>
    <submittedName>
        <fullName evidence="6">Microtubule associated protein-like protein</fullName>
    </submittedName>
</protein>
<dbReference type="GeneID" id="26907151"/>
<keyword evidence="3" id="KW-0472">Membrane</keyword>
<keyword evidence="4 5" id="KW-0449">Lipoprotein</keyword>
<evidence type="ECO:0000256" key="3">
    <source>
        <dbReference type="ARBA" id="ARBA00023136"/>
    </source>
</evidence>
<dbReference type="RefSeq" id="XP_015655907.1">
    <property type="nucleotide sequence ID" value="XM_015805294.1"/>
</dbReference>
<dbReference type="Proteomes" id="UP000037923">
    <property type="component" value="Unassembled WGS sequence"/>
</dbReference>
<gene>
    <name evidence="6" type="ORF">ABB37_06862</name>
    <name evidence="7" type="ORF">ABB37_06863</name>
    <name evidence="8" type="ORF">ABB37_06864</name>
    <name evidence="9" type="ORF">ABB37_06865</name>
    <name evidence="10" type="ORF">ABB37_06866</name>
    <name evidence="11" type="ORF">ABB37_06867</name>
    <name evidence="12" type="ORF">ABB37_06868</name>
    <name evidence="13" type="ORF">ABB37_06869</name>
    <name evidence="14" type="ORF">ABB37_06870</name>
    <name evidence="15" type="ORF">ABB37_06871</name>
</gene>
<dbReference type="VEuPathDB" id="TriTrypDB:LpyrH10_16_0450"/>
<evidence type="ECO:0000256" key="1">
    <source>
        <dbReference type="ARBA" id="ARBA00004370"/>
    </source>
</evidence>
<dbReference type="EMBL" id="LGTL01000016">
    <property type="protein sequence ID" value="KPA77471.1"/>
    <property type="molecule type" value="Genomic_DNA"/>
</dbReference>
<dbReference type="RefSeq" id="XP_015655911.1">
    <property type="nucleotide sequence ID" value="XM_015805298.1"/>
</dbReference>
<reference evidence="6 16" key="1">
    <citation type="submission" date="2015-07" db="EMBL/GenBank/DDBJ databases">
        <title>High-quality genome of monoxenous trypanosomatid Leptomonas pyrrhocoris.</title>
        <authorList>
            <person name="Flegontov P."/>
            <person name="Butenko A."/>
            <person name="Firsov S."/>
            <person name="Vlcek C."/>
            <person name="Logacheva M.D."/>
            <person name="Field M."/>
            <person name="Filatov D."/>
            <person name="Flegontova O."/>
            <person name="Gerasimov E."/>
            <person name="Jackson A.P."/>
            <person name="Kelly S."/>
            <person name="Opperdoes F."/>
            <person name="O'Reilly A."/>
            <person name="Votypka J."/>
            <person name="Yurchenko V."/>
            <person name="Lukes J."/>
        </authorList>
    </citation>
    <scope>NUCLEOTIDE SEQUENCE [LARGE SCALE GENOMIC DNA]</scope>
    <source>
        <strain evidence="6">H10</strain>
    </source>
</reference>
<dbReference type="RefSeq" id="XP_015655918.1">
    <property type="nucleotide sequence ID" value="XM_015805305.1"/>
</dbReference>
<dbReference type="GO" id="GO:0016020">
    <property type="term" value="C:membrane"/>
    <property type="evidence" value="ECO:0007669"/>
    <property type="project" value="UniProtKB-SubCell"/>
</dbReference>
<dbReference type="GeneID" id="26907155"/>
<evidence type="ECO:0000313" key="12">
    <source>
        <dbReference type="EMBL" id="KPA77476.1"/>
    </source>
</evidence>
<sequence length="137" mass="14602">MSAYVSSTRVEERIAKRASLNAGSCDVPVVVESAQGGKAHFSVLPRDATVAQLTSAVRRLDGVDARKAVSLAVAQCAVAPTTTLGELHDACKQADDGMLYVTYTAEAEHGRCRVDAVLWRHLELSDETHASRVPSVP</sequence>
<evidence type="ECO:0000313" key="14">
    <source>
        <dbReference type="EMBL" id="KPA77478.1"/>
    </source>
</evidence>
<dbReference type="VEuPathDB" id="TriTrypDB:LpyrH10_16_0440"/>
<dbReference type="EMBL" id="LGTL01000016">
    <property type="protein sequence ID" value="KPA77472.1"/>
    <property type="molecule type" value="Genomic_DNA"/>
</dbReference>
<evidence type="ECO:0000256" key="2">
    <source>
        <dbReference type="ARBA" id="ARBA00007293"/>
    </source>
</evidence>
<dbReference type="RefSeq" id="XP_015655916.1">
    <property type="nucleotide sequence ID" value="XM_015805303.1"/>
</dbReference>
<dbReference type="EMBL" id="LGTL01000016">
    <property type="protein sequence ID" value="KPA77475.1"/>
    <property type="molecule type" value="Genomic_DNA"/>
</dbReference>
<evidence type="ECO:0000313" key="8">
    <source>
        <dbReference type="EMBL" id="KPA77471.1"/>
    </source>
</evidence>
<dbReference type="EMBL" id="LGTL01000016">
    <property type="protein sequence ID" value="KPA77473.1"/>
    <property type="molecule type" value="Genomic_DNA"/>
</dbReference>
<dbReference type="RefSeq" id="XP_015655909.1">
    <property type="nucleotide sequence ID" value="XM_015805296.1"/>
</dbReference>
<comment type="similarity">
    <text evidence="2">Belongs to the ATG8 family.</text>
</comment>
<dbReference type="RefSeq" id="XP_015655914.1">
    <property type="nucleotide sequence ID" value="XM_015805301.1"/>
</dbReference>
<dbReference type="GeneID" id="26907150"/>
<accession>A0A0M9FWM3</accession>
<evidence type="ECO:0000256" key="5">
    <source>
        <dbReference type="PIRSR" id="PIRSR604241-50"/>
    </source>
</evidence>
<proteinExistence type="inferred from homology"/>
<keyword evidence="16" id="KW-1185">Reference proteome</keyword>
<dbReference type="GeneID" id="26907148"/>
<dbReference type="GeneID" id="26907152"/>
<comment type="subcellular location">
    <subcellularLocation>
        <location evidence="1">Membrane</location>
    </subcellularLocation>
</comment>
<dbReference type="GeneID" id="26907153"/>
<dbReference type="RefSeq" id="XP_015655913.1">
    <property type="nucleotide sequence ID" value="XM_015805300.1"/>
</dbReference>
<dbReference type="VEuPathDB" id="TriTrypDB:LpyrH10_16_0490"/>
<dbReference type="EMBL" id="LGTL01000016">
    <property type="protein sequence ID" value="KPA77478.1"/>
    <property type="molecule type" value="Genomic_DNA"/>
</dbReference>
<dbReference type="RefSeq" id="XP_015655915.1">
    <property type="nucleotide sequence ID" value="XM_015805302.1"/>
</dbReference>
<dbReference type="EMBL" id="LGTL01000016">
    <property type="protein sequence ID" value="KPA77474.1"/>
    <property type="molecule type" value="Genomic_DNA"/>
</dbReference>
<dbReference type="EMBL" id="LGTL01000016">
    <property type="protein sequence ID" value="KPA77479.1"/>
    <property type="molecule type" value="Genomic_DNA"/>
</dbReference>
<dbReference type="EMBL" id="LGTL01000016">
    <property type="protein sequence ID" value="KPA77477.1"/>
    <property type="molecule type" value="Genomic_DNA"/>
</dbReference>
<evidence type="ECO:0000313" key="10">
    <source>
        <dbReference type="EMBL" id="KPA77473.1"/>
    </source>
</evidence>
<dbReference type="GeneID" id="26907156"/>
<dbReference type="RefSeq" id="XP_015655917.1">
    <property type="nucleotide sequence ID" value="XM_015805304.1"/>
</dbReference>
<dbReference type="RefSeq" id="XP_015655908.1">
    <property type="nucleotide sequence ID" value="XM_015805295.1"/>
</dbReference>
<evidence type="ECO:0000313" key="16">
    <source>
        <dbReference type="Proteomes" id="UP000037923"/>
    </source>
</evidence>
<dbReference type="EMBL" id="LGTL01000016">
    <property type="protein sequence ID" value="KPA77476.1"/>
    <property type="molecule type" value="Genomic_DNA"/>
</dbReference>
<evidence type="ECO:0000313" key="11">
    <source>
        <dbReference type="EMBL" id="KPA77475.1"/>
    </source>
</evidence>
<feature type="lipid moiety-binding region" description="Phosphatidylserine amidated glycine; alternate" evidence="5">
    <location>
        <position position="110"/>
    </location>
</feature>
<dbReference type="VEuPathDB" id="TriTrypDB:LpyrH10_16_0470"/>
<organism evidence="6 16">
    <name type="scientific">Leptomonas pyrrhocoris</name>
    <name type="common">Firebug parasite</name>
    <dbReference type="NCBI Taxonomy" id="157538"/>
    <lineage>
        <taxon>Eukaryota</taxon>
        <taxon>Discoba</taxon>
        <taxon>Euglenozoa</taxon>
        <taxon>Kinetoplastea</taxon>
        <taxon>Metakinetoplastina</taxon>
        <taxon>Trypanosomatida</taxon>
        <taxon>Trypanosomatidae</taxon>
        <taxon>Leishmaniinae</taxon>
        <taxon>Leptomonas</taxon>
    </lineage>
</organism>
<evidence type="ECO:0000313" key="9">
    <source>
        <dbReference type="EMBL" id="KPA77472.1"/>
    </source>
</evidence>
<dbReference type="VEuPathDB" id="TriTrypDB:LpyrH10_16_0500"/>
<dbReference type="SUPFAM" id="SSF54236">
    <property type="entry name" value="Ubiquitin-like"/>
    <property type="match status" value="1"/>
</dbReference>
<dbReference type="EMBL" id="LGTL01000016">
    <property type="protein sequence ID" value="KPA77469.1"/>
    <property type="molecule type" value="Genomic_DNA"/>
</dbReference>
<name>A0A0M9FWM3_LEPPY</name>
<evidence type="ECO:0000313" key="13">
    <source>
        <dbReference type="EMBL" id="KPA77477.1"/>
    </source>
</evidence>
<evidence type="ECO:0000313" key="6">
    <source>
        <dbReference type="EMBL" id="KPA77469.1"/>
    </source>
</evidence>